<dbReference type="WBParaSite" id="SSTP_0000727900.1">
    <property type="protein sequence ID" value="SSTP_0000727900.1"/>
    <property type="gene ID" value="SSTP_0000727900"/>
</dbReference>
<feature type="transmembrane region" description="Helical" evidence="1">
    <location>
        <begin position="190"/>
        <end position="211"/>
    </location>
</feature>
<keyword evidence="1" id="KW-0472">Membrane</keyword>
<dbReference type="WBParaSite" id="TCONS_00006782.p1">
    <property type="protein sequence ID" value="TCONS_00006782.p1"/>
    <property type="gene ID" value="XLOC_004893"/>
</dbReference>
<proteinExistence type="predicted"/>
<feature type="signal peptide" evidence="2">
    <location>
        <begin position="1"/>
        <end position="19"/>
    </location>
</feature>
<name>A0A0K0ECR4_STRER</name>
<evidence type="ECO:0000256" key="1">
    <source>
        <dbReference type="SAM" id="Phobius"/>
    </source>
</evidence>
<keyword evidence="1" id="KW-1133">Transmembrane helix</keyword>
<dbReference type="AlphaFoldDB" id="A0A0K0ECR4"/>
<evidence type="ECO:0000313" key="4">
    <source>
        <dbReference type="WBParaSite" id="SSTP_0000727900.1"/>
    </source>
</evidence>
<protein>
    <submittedName>
        <fullName evidence="5">Col_cuticle_N domain-containing protein</fullName>
    </submittedName>
    <submittedName>
        <fullName evidence="4">Rh5</fullName>
    </submittedName>
</protein>
<reference evidence="4" key="1">
    <citation type="submission" date="2015-08" db="UniProtKB">
        <authorList>
            <consortium name="WormBaseParasite"/>
        </authorList>
    </citation>
    <scope>IDENTIFICATION</scope>
</reference>
<accession>A0A0K0ECR4</accession>
<keyword evidence="1" id="KW-0812">Transmembrane</keyword>
<evidence type="ECO:0000256" key="2">
    <source>
        <dbReference type="SAM" id="SignalP"/>
    </source>
</evidence>
<organism evidence="4">
    <name type="scientific">Strongyloides stercoralis</name>
    <name type="common">Threadworm</name>
    <dbReference type="NCBI Taxonomy" id="6248"/>
    <lineage>
        <taxon>Eukaryota</taxon>
        <taxon>Metazoa</taxon>
        <taxon>Ecdysozoa</taxon>
        <taxon>Nematoda</taxon>
        <taxon>Chromadorea</taxon>
        <taxon>Rhabditida</taxon>
        <taxon>Tylenchina</taxon>
        <taxon>Panagrolaimomorpha</taxon>
        <taxon>Strongyloidoidea</taxon>
        <taxon>Strongyloididae</taxon>
        <taxon>Strongyloides</taxon>
    </lineage>
</organism>
<dbReference type="Proteomes" id="UP000035681">
    <property type="component" value="Unplaced"/>
</dbReference>
<keyword evidence="2" id="KW-0732">Signal</keyword>
<evidence type="ECO:0000313" key="3">
    <source>
        <dbReference type="Proteomes" id="UP000035681"/>
    </source>
</evidence>
<feature type="chain" id="PRO_5005327825" evidence="2">
    <location>
        <begin position="20"/>
        <end position="227"/>
    </location>
</feature>
<evidence type="ECO:0000313" key="5">
    <source>
        <dbReference type="WBParaSite" id="TCONS_00006782.p1"/>
    </source>
</evidence>
<sequence length="227" mass="26607">MFFLLINLIICFSFHLCFSADVSVFYTKNDENNIALHYIRENYVANFKVVNEREEYCLNFEDITIINNGVCALAVIFYPFLNKSSNIENDCLLKNHLDKNNNKITYLNNYMEIKQFNNIWVVSATKQNQKFVKTVIQSAPNFYYNIQTAIKNVMDFVEEEHFHECNTKKKVKRFAFISKISNDFVVMTRLYFICIIILLLGSLSIGIYLLIRHLITGTNQIINESIV</sequence>
<keyword evidence="3" id="KW-1185">Reference proteome</keyword>